<dbReference type="InterPro" id="IPR029036">
    <property type="entry name" value="P5CR_dimer"/>
</dbReference>
<dbReference type="Gene3D" id="3.40.50.720">
    <property type="entry name" value="NAD(P)-binding Rossmann-like Domain"/>
    <property type="match status" value="1"/>
</dbReference>
<organism evidence="10 11">
    <name type="scientific">Candidatus Protochlamydia amoebophila</name>
    <dbReference type="NCBI Taxonomy" id="362787"/>
    <lineage>
        <taxon>Bacteria</taxon>
        <taxon>Pseudomonadati</taxon>
        <taxon>Chlamydiota</taxon>
        <taxon>Chlamydiia</taxon>
        <taxon>Parachlamydiales</taxon>
        <taxon>Parachlamydiaceae</taxon>
        <taxon>Candidatus Protochlamydia</taxon>
    </lineage>
</organism>
<dbReference type="SUPFAM" id="SSF48179">
    <property type="entry name" value="6-phosphogluconate dehydrogenase C-terminal domain-like"/>
    <property type="match status" value="1"/>
</dbReference>
<sequence>MTLQMSIKIEETKMHITIIGCGNMGSGIAKRLSMNHQISLYDHYPATAESLTKQIQATAYADLFSAIEEADLILVAVKPQNLDDLTERLAPLLKPHQIIVSILAGINYKTLKHCFSQSIVVRMMPNLALIHGKGVIGLVENDQLTDKLKMQLKALFDPLGSVYWLPESKIDALTALTGSGPAFIFALVESMIEAGIYMGFQMTDAKSLIFQMLKGSLALLETTDKHPADLKWQITSPAGMTIEGLKTFEDYGVRSGIIHTFLASFNKIKQVSDSLKN</sequence>
<evidence type="ECO:0000256" key="5">
    <source>
        <dbReference type="NCBIfam" id="TIGR00112"/>
    </source>
</evidence>
<dbReference type="InterPro" id="IPR036291">
    <property type="entry name" value="NAD(P)-bd_dom_sf"/>
</dbReference>
<comment type="function">
    <text evidence="4">Catalyzes the reduction of 1-pyrroline-5-carboxylate (PCA) to L-proline.</text>
</comment>
<feature type="domain" description="Pyrroline-5-carboxylate reductase dimerisation" evidence="9">
    <location>
        <begin position="167"/>
        <end position="270"/>
    </location>
</feature>
<comment type="catalytic activity">
    <reaction evidence="4 7">
        <text>L-proline + NADP(+) = (S)-1-pyrroline-5-carboxylate + NADPH + 2 H(+)</text>
        <dbReference type="Rhea" id="RHEA:14109"/>
        <dbReference type="ChEBI" id="CHEBI:15378"/>
        <dbReference type="ChEBI" id="CHEBI:17388"/>
        <dbReference type="ChEBI" id="CHEBI:57783"/>
        <dbReference type="ChEBI" id="CHEBI:58349"/>
        <dbReference type="ChEBI" id="CHEBI:60039"/>
        <dbReference type="EC" id="1.5.1.2"/>
    </reaction>
</comment>
<keyword evidence="2 4" id="KW-0521">NADP</keyword>
<evidence type="ECO:0000313" key="10">
    <source>
        <dbReference type="EMBL" id="KIC71444.1"/>
    </source>
</evidence>
<name>A0A0C1H136_9BACT</name>
<evidence type="ECO:0000256" key="2">
    <source>
        <dbReference type="ARBA" id="ARBA00022857"/>
    </source>
</evidence>
<dbReference type="GO" id="GO:0055129">
    <property type="term" value="P:L-proline biosynthetic process"/>
    <property type="evidence" value="ECO:0007669"/>
    <property type="project" value="UniProtKB-UniRule"/>
</dbReference>
<dbReference type="PROSITE" id="PS00521">
    <property type="entry name" value="P5CR"/>
    <property type="match status" value="1"/>
</dbReference>
<comment type="pathway">
    <text evidence="4 7">Amino-acid biosynthesis; L-proline biosynthesis; L-proline from L-glutamate 5-semialdehyde: step 1/1.</text>
</comment>
<dbReference type="InterPro" id="IPR053790">
    <property type="entry name" value="P5CR-like_CS"/>
</dbReference>
<keyword evidence="4 7" id="KW-0028">Amino-acid biosynthesis</keyword>
<comment type="similarity">
    <text evidence="1 4 7">Belongs to the pyrroline-5-carboxylate reductase family.</text>
</comment>
<evidence type="ECO:0000256" key="4">
    <source>
        <dbReference type="HAMAP-Rule" id="MF_01925"/>
    </source>
</evidence>
<dbReference type="PIRSF" id="PIRSF000193">
    <property type="entry name" value="Pyrrol-5-carb_rd"/>
    <property type="match status" value="1"/>
</dbReference>
<keyword evidence="4" id="KW-0963">Cytoplasm</keyword>
<dbReference type="EMBL" id="JSAN01000088">
    <property type="protein sequence ID" value="KIC71444.1"/>
    <property type="molecule type" value="Genomic_DNA"/>
</dbReference>
<proteinExistence type="inferred from homology"/>
<dbReference type="PANTHER" id="PTHR11645:SF0">
    <property type="entry name" value="PYRROLINE-5-CARBOXYLATE REDUCTASE 3"/>
    <property type="match status" value="1"/>
</dbReference>
<keyword evidence="4 7" id="KW-0641">Proline biosynthesis</keyword>
<feature type="binding site" evidence="6">
    <location>
        <begin position="76"/>
        <end position="79"/>
    </location>
    <ligand>
        <name>NADP(+)</name>
        <dbReference type="ChEBI" id="CHEBI:58349"/>
    </ligand>
</feature>
<feature type="domain" description="Pyrroline-5-carboxylate reductase catalytic N-terminal" evidence="8">
    <location>
        <begin position="16"/>
        <end position="105"/>
    </location>
</feature>
<dbReference type="UniPathway" id="UPA00098">
    <property type="reaction ID" value="UER00361"/>
</dbReference>
<evidence type="ECO:0000256" key="3">
    <source>
        <dbReference type="ARBA" id="ARBA00023002"/>
    </source>
</evidence>
<dbReference type="PANTHER" id="PTHR11645">
    <property type="entry name" value="PYRROLINE-5-CARBOXYLATE REDUCTASE"/>
    <property type="match status" value="1"/>
</dbReference>
<accession>A0A0C1H136</accession>
<evidence type="ECO:0000259" key="8">
    <source>
        <dbReference type="Pfam" id="PF03807"/>
    </source>
</evidence>
<dbReference type="Proteomes" id="UP000031465">
    <property type="component" value="Unassembled WGS sequence"/>
</dbReference>
<dbReference type="GO" id="GO:0004735">
    <property type="term" value="F:pyrroline-5-carboxylate reductase activity"/>
    <property type="evidence" value="ECO:0007669"/>
    <property type="project" value="UniProtKB-UniRule"/>
</dbReference>
<comment type="catalytic activity">
    <reaction evidence="4">
        <text>L-proline + NAD(+) = (S)-1-pyrroline-5-carboxylate + NADH + 2 H(+)</text>
        <dbReference type="Rhea" id="RHEA:14105"/>
        <dbReference type="ChEBI" id="CHEBI:15378"/>
        <dbReference type="ChEBI" id="CHEBI:17388"/>
        <dbReference type="ChEBI" id="CHEBI:57540"/>
        <dbReference type="ChEBI" id="CHEBI:57945"/>
        <dbReference type="ChEBI" id="CHEBI:60039"/>
        <dbReference type="EC" id="1.5.1.2"/>
    </reaction>
</comment>
<keyword evidence="3 4" id="KW-0560">Oxidoreductase</keyword>
<dbReference type="Pfam" id="PF14748">
    <property type="entry name" value="P5CR_dimer"/>
    <property type="match status" value="1"/>
</dbReference>
<dbReference type="NCBIfam" id="TIGR00112">
    <property type="entry name" value="proC"/>
    <property type="match status" value="1"/>
</dbReference>
<evidence type="ECO:0000256" key="6">
    <source>
        <dbReference type="PIRSR" id="PIRSR000193-1"/>
    </source>
</evidence>
<dbReference type="HAMAP" id="MF_01925">
    <property type="entry name" value="P5C_reductase"/>
    <property type="match status" value="1"/>
</dbReference>
<feature type="binding site" evidence="6">
    <location>
        <begin position="19"/>
        <end position="24"/>
    </location>
    <ligand>
        <name>NADP(+)</name>
        <dbReference type="ChEBI" id="CHEBI:58349"/>
    </ligand>
</feature>
<dbReference type="SUPFAM" id="SSF51735">
    <property type="entry name" value="NAD(P)-binding Rossmann-fold domains"/>
    <property type="match status" value="1"/>
</dbReference>
<evidence type="ECO:0000256" key="7">
    <source>
        <dbReference type="RuleBase" id="RU003903"/>
    </source>
</evidence>
<evidence type="ECO:0000259" key="9">
    <source>
        <dbReference type="Pfam" id="PF14748"/>
    </source>
</evidence>
<dbReference type="InterPro" id="IPR008927">
    <property type="entry name" value="6-PGluconate_DH-like_C_sf"/>
</dbReference>
<dbReference type="GO" id="GO:0005737">
    <property type="term" value="C:cytoplasm"/>
    <property type="evidence" value="ECO:0007669"/>
    <property type="project" value="UniProtKB-SubCell"/>
</dbReference>
<dbReference type="EC" id="1.5.1.2" evidence="4 5"/>
<protein>
    <recommendedName>
        <fullName evidence="4 5">Pyrroline-5-carboxylate reductase</fullName>
        <shortName evidence="4">P5C reductase</shortName>
        <shortName evidence="4">P5CR</shortName>
        <ecNumber evidence="4 5">1.5.1.2</ecNumber>
    </recommendedName>
    <alternativeName>
        <fullName evidence="4">PCA reductase</fullName>
    </alternativeName>
</protein>
<evidence type="ECO:0000256" key="1">
    <source>
        <dbReference type="ARBA" id="ARBA00005525"/>
    </source>
</evidence>
<dbReference type="FunFam" id="1.10.3730.10:FF:000001">
    <property type="entry name" value="Pyrroline-5-carboxylate reductase"/>
    <property type="match status" value="1"/>
</dbReference>
<dbReference type="Pfam" id="PF03807">
    <property type="entry name" value="F420_oxidored"/>
    <property type="match status" value="1"/>
</dbReference>
<evidence type="ECO:0000313" key="11">
    <source>
        <dbReference type="Proteomes" id="UP000031465"/>
    </source>
</evidence>
<dbReference type="InterPro" id="IPR000304">
    <property type="entry name" value="Pyrroline-COOH_reductase"/>
</dbReference>
<dbReference type="PATRIC" id="fig|362787.3.peg.1418"/>
<reference evidence="10 11" key="1">
    <citation type="journal article" date="2014" name="Mol. Biol. Evol.">
        <title>Massive expansion of Ubiquitination-related gene families within the Chlamydiae.</title>
        <authorList>
            <person name="Domman D."/>
            <person name="Collingro A."/>
            <person name="Lagkouvardos I."/>
            <person name="Gehre L."/>
            <person name="Weinmaier T."/>
            <person name="Rattei T."/>
            <person name="Subtil A."/>
            <person name="Horn M."/>
        </authorList>
    </citation>
    <scope>NUCLEOTIDE SEQUENCE [LARGE SCALE GENOMIC DNA]</scope>
    <source>
        <strain evidence="10 11">EI2</strain>
    </source>
</reference>
<comment type="caution">
    <text evidence="10">The sequence shown here is derived from an EMBL/GenBank/DDBJ whole genome shotgun (WGS) entry which is preliminary data.</text>
</comment>
<gene>
    <name evidence="4 10" type="primary">proC</name>
    <name evidence="10" type="ORF">DB44_DP00030</name>
</gene>
<dbReference type="InterPro" id="IPR028939">
    <property type="entry name" value="P5C_Rdtase_cat_N"/>
</dbReference>
<comment type="subcellular location">
    <subcellularLocation>
        <location evidence="4">Cytoplasm</location>
    </subcellularLocation>
</comment>
<dbReference type="Gene3D" id="1.10.3730.10">
    <property type="entry name" value="ProC C-terminal domain-like"/>
    <property type="match status" value="1"/>
</dbReference>
<dbReference type="AlphaFoldDB" id="A0A0C1H136"/>